<dbReference type="SUPFAM" id="SSF51971">
    <property type="entry name" value="Nucleotide-binding domain"/>
    <property type="match status" value="1"/>
</dbReference>
<dbReference type="Proteomes" id="UP001589693">
    <property type="component" value="Unassembled WGS sequence"/>
</dbReference>
<gene>
    <name evidence="1" type="ORF">ACFFQA_34670</name>
</gene>
<keyword evidence="2" id="KW-1185">Reference proteome</keyword>
<dbReference type="InterPro" id="IPR036188">
    <property type="entry name" value="FAD/NAD-bd_sf"/>
</dbReference>
<reference evidence="1 2" key="1">
    <citation type="submission" date="2024-09" db="EMBL/GenBank/DDBJ databases">
        <authorList>
            <person name="Sun Q."/>
            <person name="Mori K."/>
        </authorList>
    </citation>
    <scope>NUCLEOTIDE SEQUENCE [LARGE SCALE GENOMIC DNA]</scope>
    <source>
        <strain evidence="1 2">TBRC 7907</strain>
    </source>
</reference>
<organism evidence="1 2">
    <name type="scientific">Allokutzneria oryzae</name>
    <dbReference type="NCBI Taxonomy" id="1378989"/>
    <lineage>
        <taxon>Bacteria</taxon>
        <taxon>Bacillati</taxon>
        <taxon>Actinomycetota</taxon>
        <taxon>Actinomycetes</taxon>
        <taxon>Pseudonocardiales</taxon>
        <taxon>Pseudonocardiaceae</taxon>
        <taxon>Allokutzneria</taxon>
    </lineage>
</organism>
<dbReference type="RefSeq" id="WP_377861540.1">
    <property type="nucleotide sequence ID" value="NZ_JBHLZU010000033.1"/>
</dbReference>
<proteinExistence type="predicted"/>
<evidence type="ECO:0000313" key="2">
    <source>
        <dbReference type="Proteomes" id="UP001589693"/>
    </source>
</evidence>
<sequence>MPERHLIIGAGFSGLPVAKRLAGLGRPLDVVDRNSGIGTPASTARRI</sequence>
<dbReference type="Gene3D" id="3.50.50.60">
    <property type="entry name" value="FAD/NAD(P)-binding domain"/>
    <property type="match status" value="1"/>
</dbReference>
<accession>A0ABV6A7H7</accession>
<evidence type="ECO:0000313" key="1">
    <source>
        <dbReference type="EMBL" id="MFB9909110.1"/>
    </source>
</evidence>
<comment type="caution">
    <text evidence="1">The sequence shown here is derived from an EMBL/GenBank/DDBJ whole genome shotgun (WGS) entry which is preliminary data.</text>
</comment>
<protein>
    <submittedName>
        <fullName evidence="1">NAD(P)-binding protein</fullName>
    </submittedName>
</protein>
<dbReference type="EMBL" id="JBHLZU010000033">
    <property type="protein sequence ID" value="MFB9909110.1"/>
    <property type="molecule type" value="Genomic_DNA"/>
</dbReference>
<dbReference type="Pfam" id="PF13450">
    <property type="entry name" value="NAD_binding_8"/>
    <property type="match status" value="1"/>
</dbReference>
<name>A0ABV6A7H7_9PSEU</name>